<dbReference type="SUPFAM" id="SSF48295">
    <property type="entry name" value="TrpR-like"/>
    <property type="match status" value="1"/>
</dbReference>
<dbReference type="Gene3D" id="1.10.1750.10">
    <property type="match status" value="1"/>
</dbReference>
<dbReference type="GO" id="GO:0005524">
    <property type="term" value="F:ATP binding"/>
    <property type="evidence" value="ECO:0007669"/>
    <property type="project" value="InterPro"/>
</dbReference>
<dbReference type="PANTHER" id="PTHR30050:SF2">
    <property type="entry name" value="CHROMOSOMAL REPLICATION INITIATOR PROTEIN DNAA"/>
    <property type="match status" value="1"/>
</dbReference>
<evidence type="ECO:0000259" key="1">
    <source>
        <dbReference type="SMART" id="SM00760"/>
    </source>
</evidence>
<dbReference type="GO" id="GO:0005886">
    <property type="term" value="C:plasma membrane"/>
    <property type="evidence" value="ECO:0007669"/>
    <property type="project" value="TreeGrafter"/>
</dbReference>
<dbReference type="InterPro" id="IPR010921">
    <property type="entry name" value="Trp_repressor/repl_initiator"/>
</dbReference>
<dbReference type="AlphaFoldDB" id="A0A069AWA3"/>
<proteinExistence type="predicted"/>
<organism evidence="2">
    <name type="scientific">Clostridioides difficile</name>
    <name type="common">Peptoclostridium difficile</name>
    <dbReference type="NCBI Taxonomy" id="1496"/>
    <lineage>
        <taxon>Bacteria</taxon>
        <taxon>Bacillati</taxon>
        <taxon>Bacillota</taxon>
        <taxon>Clostridia</taxon>
        <taxon>Peptostreptococcales</taxon>
        <taxon>Peptostreptococcaceae</taxon>
        <taxon>Clostridioides</taxon>
    </lineage>
</organism>
<reference evidence="2" key="1">
    <citation type="submission" date="2014-07" db="EMBL/GenBank/DDBJ databases">
        <authorList>
            <person name="Monot Marc"/>
        </authorList>
    </citation>
    <scope>NUCLEOTIDE SEQUENCE</scope>
    <source>
        <strain evidence="2">7032989</strain>
    </source>
</reference>
<dbReference type="SMART" id="SM00760">
    <property type="entry name" value="Bac_DnaA_C"/>
    <property type="match status" value="1"/>
</dbReference>
<dbReference type="PROSITE" id="PS01008">
    <property type="entry name" value="DNAA"/>
    <property type="match status" value="1"/>
</dbReference>
<protein>
    <recommendedName>
        <fullName evidence="1">Chromosomal replication initiator DnaA C-terminal domain-containing protein</fullName>
    </recommendedName>
</protein>
<feature type="domain" description="Chromosomal replication initiator DnaA C-terminal" evidence="1">
    <location>
        <begin position="1"/>
        <end position="34"/>
    </location>
</feature>
<accession>A0A069AWA3</accession>
<dbReference type="PANTHER" id="PTHR30050">
    <property type="entry name" value="CHROMOSOMAL REPLICATION INITIATOR PROTEIN DNAA"/>
    <property type="match status" value="1"/>
</dbReference>
<name>A0A069AWA3_CLODI</name>
<dbReference type="GO" id="GO:0006275">
    <property type="term" value="P:regulation of DNA replication"/>
    <property type="evidence" value="ECO:0007669"/>
    <property type="project" value="InterPro"/>
</dbReference>
<dbReference type="InterPro" id="IPR013159">
    <property type="entry name" value="DnaA_C"/>
</dbReference>
<dbReference type="EMBL" id="LK933007">
    <property type="protein sequence ID" value="CDT24056.1"/>
    <property type="molecule type" value="Genomic_DNA"/>
</dbReference>
<evidence type="ECO:0000313" key="2">
    <source>
        <dbReference type="EMBL" id="CDT24056.1"/>
    </source>
</evidence>
<sequence length="57" mass="6353">MSLTKELTTLSLPSIGDSFGGRDHTTVMHGIRAVAKLREEDPELAQDYEKLLILIQN</sequence>
<dbReference type="GO" id="GO:0003688">
    <property type="term" value="F:DNA replication origin binding"/>
    <property type="evidence" value="ECO:0007669"/>
    <property type="project" value="InterPro"/>
</dbReference>
<dbReference type="CDD" id="cd06571">
    <property type="entry name" value="Bac_DnaA_C"/>
    <property type="match status" value="1"/>
</dbReference>
<gene>
    <name evidence="2" type="ORF">BN1095_3410001</name>
</gene>
<dbReference type="GO" id="GO:0006270">
    <property type="term" value="P:DNA replication initiation"/>
    <property type="evidence" value="ECO:0007669"/>
    <property type="project" value="InterPro"/>
</dbReference>
<dbReference type="InterPro" id="IPR018312">
    <property type="entry name" value="Chromosome_initiator_DnaA_CS"/>
</dbReference>
<dbReference type="Pfam" id="PF08299">
    <property type="entry name" value="Bac_DnaA_C"/>
    <property type="match status" value="1"/>
</dbReference>